<feature type="transmembrane region" description="Helical" evidence="6">
    <location>
        <begin position="399"/>
        <end position="421"/>
    </location>
</feature>
<dbReference type="CDD" id="cd13124">
    <property type="entry name" value="MATE_SpoVB_like"/>
    <property type="match status" value="1"/>
</dbReference>
<dbReference type="EMBL" id="JACSPW010000021">
    <property type="protein sequence ID" value="MBD8034712.1"/>
    <property type="molecule type" value="Genomic_DNA"/>
</dbReference>
<reference evidence="7 8" key="1">
    <citation type="submission" date="2020-08" db="EMBL/GenBank/DDBJ databases">
        <title>A Genomic Blueprint of the Chicken Gut Microbiome.</title>
        <authorList>
            <person name="Gilroy R."/>
            <person name="Ravi A."/>
            <person name="Getino M."/>
            <person name="Pursley I."/>
            <person name="Horton D.L."/>
            <person name="Alikhan N.-F."/>
            <person name="Baker D."/>
            <person name="Gharbi K."/>
            <person name="Hall N."/>
            <person name="Watson M."/>
            <person name="Adriaenssens E.M."/>
            <person name="Foster-Nyarko E."/>
            <person name="Jarju S."/>
            <person name="Secka A."/>
            <person name="Antonio M."/>
            <person name="Oren A."/>
            <person name="Chaudhuri R."/>
            <person name="La Ragione R.M."/>
            <person name="Hildebrand F."/>
            <person name="Pallen M.J."/>
        </authorList>
    </citation>
    <scope>NUCLEOTIDE SEQUENCE [LARGE SCALE GENOMIC DNA]</scope>
    <source>
        <strain evidence="7 8">Sa1YVA6</strain>
    </source>
</reference>
<keyword evidence="4 6" id="KW-1133">Transmembrane helix</keyword>
<sequence>MSSLMKGTAILTIGLFLSKLLGLIYIFPFYAIVGEENIVLYNYAYIPYNIMLSIAIAGLPIAVSKFVSKYNALGDFDAGRRLVKTGALLMTLTGIIAFILMNLLATPLANIVIDSEDQTFSVEQVANVIKWVSYALIVVPFMSLVRGYLQGYGHYLPTSVSQLVEQIVRIVFLLGGAFIVVNVMDGDEITAINFSVFAAFIGALGGLVTLFYFWKKLRPDIKAVQVVAPKERRLPYSDMYKEIFKYSIPVVFVGLGSSLFQLVDLLTFIRAMNASGISGDISEAYFTMLNLLTQKIVMIPVVLATGFSMAIIPTVTKFYTEGNLRQVHNAMDKTYQVLLFITVPAAIGISILAEDLYHFFYSFSEMGTQVLSHYAPVAILFALFTVTAAILQGVNYQKWVIFSLLVGLFVKTVLNTPLIHLMSVDGAILATALGYSVTIIINIFVINKVTNYNAKVVVRRILLIIILTILMALAVSLTHAALSAIAPATSKLLALLYAVVCATVGVFVYGTISYKLGLAQLLLGDKLTKLARKLRLVK</sequence>
<dbReference type="Pfam" id="PF01943">
    <property type="entry name" value="Polysacc_synt"/>
    <property type="match status" value="1"/>
</dbReference>
<evidence type="ECO:0000256" key="6">
    <source>
        <dbReference type="SAM" id="Phobius"/>
    </source>
</evidence>
<gene>
    <name evidence="7" type="ORF">H9632_16720</name>
</gene>
<evidence type="ECO:0000313" key="7">
    <source>
        <dbReference type="EMBL" id="MBD8034712.1"/>
    </source>
</evidence>
<feature type="transmembrane region" description="Helical" evidence="6">
    <location>
        <begin position="87"/>
        <end position="108"/>
    </location>
</feature>
<organism evidence="7 8">
    <name type="scientific">Solibacillus merdavium</name>
    <dbReference type="NCBI Taxonomy" id="2762218"/>
    <lineage>
        <taxon>Bacteria</taxon>
        <taxon>Bacillati</taxon>
        <taxon>Bacillota</taxon>
        <taxon>Bacilli</taxon>
        <taxon>Bacillales</taxon>
        <taxon>Caryophanaceae</taxon>
        <taxon>Solibacillus</taxon>
    </lineage>
</organism>
<dbReference type="Proteomes" id="UP000600565">
    <property type="component" value="Unassembled WGS sequence"/>
</dbReference>
<keyword evidence="2" id="KW-1003">Cell membrane</keyword>
<dbReference type="InterPro" id="IPR050833">
    <property type="entry name" value="Poly_Biosynth_Transport"/>
</dbReference>
<keyword evidence="5 6" id="KW-0472">Membrane</keyword>
<proteinExistence type="predicted"/>
<feature type="transmembrane region" description="Helical" evidence="6">
    <location>
        <begin position="243"/>
        <end position="263"/>
    </location>
</feature>
<dbReference type="PANTHER" id="PTHR30250">
    <property type="entry name" value="PST FAMILY PREDICTED COLANIC ACID TRANSPORTER"/>
    <property type="match status" value="1"/>
</dbReference>
<keyword evidence="3 6" id="KW-0812">Transmembrane</keyword>
<feature type="transmembrane region" description="Helical" evidence="6">
    <location>
        <begin position="190"/>
        <end position="214"/>
    </location>
</feature>
<feature type="transmembrane region" description="Helical" evidence="6">
    <location>
        <begin position="373"/>
        <end position="392"/>
    </location>
</feature>
<feature type="transmembrane region" description="Helical" evidence="6">
    <location>
        <begin position="335"/>
        <end position="353"/>
    </location>
</feature>
<feature type="transmembrane region" description="Helical" evidence="6">
    <location>
        <begin position="9"/>
        <end position="33"/>
    </location>
</feature>
<name>A0ABR8XS37_9BACL</name>
<dbReference type="InterPro" id="IPR002797">
    <property type="entry name" value="Polysacc_synth"/>
</dbReference>
<evidence type="ECO:0000256" key="5">
    <source>
        <dbReference type="ARBA" id="ARBA00023136"/>
    </source>
</evidence>
<feature type="transmembrane region" description="Helical" evidence="6">
    <location>
        <begin position="128"/>
        <end position="145"/>
    </location>
</feature>
<dbReference type="InterPro" id="IPR024923">
    <property type="entry name" value="PG_synth_SpoVB"/>
</dbReference>
<evidence type="ECO:0000256" key="4">
    <source>
        <dbReference type="ARBA" id="ARBA00022989"/>
    </source>
</evidence>
<feature type="transmembrane region" description="Helical" evidence="6">
    <location>
        <begin position="166"/>
        <end position="184"/>
    </location>
</feature>
<feature type="transmembrane region" description="Helical" evidence="6">
    <location>
        <begin position="45"/>
        <end position="67"/>
    </location>
</feature>
<protein>
    <submittedName>
        <fullName evidence="7">Polysaccharide biosynthesis protein</fullName>
    </submittedName>
</protein>
<comment type="caution">
    <text evidence="7">The sequence shown here is derived from an EMBL/GenBank/DDBJ whole genome shotgun (WGS) entry which is preliminary data.</text>
</comment>
<feature type="transmembrane region" description="Helical" evidence="6">
    <location>
        <begin position="492"/>
        <end position="512"/>
    </location>
</feature>
<evidence type="ECO:0000313" key="8">
    <source>
        <dbReference type="Proteomes" id="UP000600565"/>
    </source>
</evidence>
<dbReference type="PIRSF" id="PIRSF038958">
    <property type="entry name" value="PG_synth_SpoVB"/>
    <property type="match status" value="1"/>
</dbReference>
<evidence type="ECO:0000256" key="1">
    <source>
        <dbReference type="ARBA" id="ARBA00004651"/>
    </source>
</evidence>
<feature type="transmembrane region" description="Helical" evidence="6">
    <location>
        <begin position="461"/>
        <end position="486"/>
    </location>
</feature>
<accession>A0ABR8XS37</accession>
<feature type="transmembrane region" description="Helical" evidence="6">
    <location>
        <begin position="296"/>
        <end position="315"/>
    </location>
</feature>
<evidence type="ECO:0000256" key="2">
    <source>
        <dbReference type="ARBA" id="ARBA00022475"/>
    </source>
</evidence>
<evidence type="ECO:0000256" key="3">
    <source>
        <dbReference type="ARBA" id="ARBA00022692"/>
    </source>
</evidence>
<feature type="transmembrane region" description="Helical" evidence="6">
    <location>
        <begin position="427"/>
        <end position="449"/>
    </location>
</feature>
<comment type="subcellular location">
    <subcellularLocation>
        <location evidence="1">Cell membrane</location>
        <topology evidence="1">Multi-pass membrane protein</topology>
    </subcellularLocation>
</comment>
<dbReference type="PANTHER" id="PTHR30250:SF21">
    <property type="entry name" value="LIPID II FLIPPASE MURJ"/>
    <property type="match status" value="1"/>
</dbReference>
<keyword evidence="8" id="KW-1185">Reference proteome</keyword>
<dbReference type="RefSeq" id="WP_191705203.1">
    <property type="nucleotide sequence ID" value="NZ_JACSPW010000021.1"/>
</dbReference>